<reference evidence="3" key="1">
    <citation type="submission" date="2021-01" db="UniProtKB">
        <authorList>
            <consortium name="EnsemblMetazoa"/>
        </authorList>
    </citation>
    <scope>IDENTIFICATION</scope>
    <source>
        <strain evidence="3">DH4</strain>
    </source>
</reference>
<keyword evidence="2" id="KW-0812">Transmembrane</keyword>
<evidence type="ECO:0000313" key="4">
    <source>
        <dbReference type="Proteomes" id="UP000005203"/>
    </source>
</evidence>
<keyword evidence="4" id="KW-1185">Reference proteome</keyword>
<sequence length="124" mass="14310">MCATNPPYGSRSSENSADDARFHQPHPPHPPPPYIYYPPPYPHFHPYYPYHPGFYSPHYYNDISQESKGSLGFSWFNIVLLLFLLLCIVSIVFYWSLSRDTRRRLNGRLPPLVQPAQVNLASGC</sequence>
<feature type="transmembrane region" description="Helical" evidence="2">
    <location>
        <begin position="75"/>
        <end position="97"/>
    </location>
</feature>
<organism evidence="3">
    <name type="scientific">Apis mellifera</name>
    <name type="common">Honeybee</name>
    <dbReference type="NCBI Taxonomy" id="7460"/>
    <lineage>
        <taxon>Eukaryota</taxon>
        <taxon>Metazoa</taxon>
        <taxon>Ecdysozoa</taxon>
        <taxon>Arthropoda</taxon>
        <taxon>Hexapoda</taxon>
        <taxon>Insecta</taxon>
        <taxon>Pterygota</taxon>
        <taxon>Neoptera</taxon>
        <taxon>Endopterygota</taxon>
        <taxon>Hymenoptera</taxon>
        <taxon>Apocrita</taxon>
        <taxon>Aculeata</taxon>
        <taxon>Apoidea</taxon>
        <taxon>Anthophila</taxon>
        <taxon>Apidae</taxon>
        <taxon>Apis</taxon>
    </lineage>
</organism>
<evidence type="ECO:0000313" key="3">
    <source>
        <dbReference type="EnsemblMetazoa" id="XP_026297741"/>
    </source>
</evidence>
<dbReference type="GeneID" id="107964765"/>
<evidence type="ECO:0000313" key="5">
    <source>
        <dbReference type="RefSeq" id="XP_026297741.1"/>
    </source>
</evidence>
<dbReference type="RefSeq" id="XP_026297741.1">
    <property type="nucleotide sequence ID" value="XM_026441956.1"/>
</dbReference>
<dbReference type="AlphaFoldDB" id="A0A7M7MLJ5"/>
<name>A0A7M7MLJ5_APIME</name>
<keyword evidence="2" id="KW-0472">Membrane</keyword>
<reference evidence="5" key="2">
    <citation type="submission" date="2025-04" db="UniProtKB">
        <authorList>
            <consortium name="RefSeq"/>
        </authorList>
    </citation>
    <scope>IDENTIFICATION</scope>
    <source>
        <strain evidence="5">DH4</strain>
        <tissue evidence="5">Whole body</tissue>
    </source>
</reference>
<accession>A0A8B8H180</accession>
<gene>
    <name evidence="5" type="primary">LOC107964765</name>
</gene>
<keyword evidence="2" id="KW-1133">Transmembrane helix</keyword>
<dbReference type="Proteomes" id="UP000005203">
    <property type="component" value="Linkage group LG7"/>
</dbReference>
<accession>A0A7M7MLJ5</accession>
<feature type="region of interest" description="Disordered" evidence="1">
    <location>
        <begin position="1"/>
        <end position="31"/>
    </location>
</feature>
<evidence type="ECO:0000256" key="1">
    <source>
        <dbReference type="SAM" id="MobiDB-lite"/>
    </source>
</evidence>
<evidence type="ECO:0000256" key="2">
    <source>
        <dbReference type="SAM" id="Phobius"/>
    </source>
</evidence>
<dbReference type="OrthoDB" id="7616160at2759"/>
<dbReference type="KEGG" id="ame:107964765"/>
<protein>
    <submittedName>
        <fullName evidence="5">Uncharacterized protein LOC107964765</fullName>
    </submittedName>
</protein>
<proteinExistence type="predicted"/>
<dbReference type="EnsemblMetazoa" id="XM_026441956">
    <property type="protein sequence ID" value="XP_026297741"/>
    <property type="gene ID" value="LOC107964765"/>
</dbReference>